<evidence type="ECO:0000256" key="1">
    <source>
        <dbReference type="SAM" id="Phobius"/>
    </source>
</evidence>
<feature type="transmembrane region" description="Helical" evidence="1">
    <location>
        <begin position="6"/>
        <end position="23"/>
    </location>
</feature>
<evidence type="ECO:0000313" key="3">
    <source>
        <dbReference type="Proteomes" id="UP000317303"/>
    </source>
</evidence>
<feature type="transmembrane region" description="Helical" evidence="1">
    <location>
        <begin position="77"/>
        <end position="102"/>
    </location>
</feature>
<dbReference type="Proteomes" id="UP000317303">
    <property type="component" value="Unassembled WGS sequence"/>
</dbReference>
<comment type="caution">
    <text evidence="2">The sequence shown here is derived from an EMBL/GenBank/DDBJ whole genome shotgun (WGS) entry which is preliminary data.</text>
</comment>
<accession>A0A660CFC0</accession>
<dbReference type="EMBL" id="VLJV01000001">
    <property type="protein sequence ID" value="TWH22132.1"/>
    <property type="molecule type" value="Genomic_DNA"/>
</dbReference>
<dbReference type="RefSeq" id="WP_030533763.1">
    <property type="nucleotide sequence ID" value="NZ_JOIJ01000018.1"/>
</dbReference>
<protein>
    <submittedName>
        <fullName evidence="2">Uncharacterized protein</fullName>
    </submittedName>
</protein>
<proteinExistence type="predicted"/>
<keyword evidence="1" id="KW-1133">Transmembrane helix</keyword>
<dbReference type="AlphaFoldDB" id="A0A660CFC0"/>
<name>A0A660CFC0_9PSEU</name>
<keyword evidence="3" id="KW-1185">Reference proteome</keyword>
<organism evidence="2 3">
    <name type="scientific">Prauserella rugosa</name>
    <dbReference type="NCBI Taxonomy" id="43354"/>
    <lineage>
        <taxon>Bacteria</taxon>
        <taxon>Bacillati</taxon>
        <taxon>Actinomycetota</taxon>
        <taxon>Actinomycetes</taxon>
        <taxon>Pseudonocardiales</taxon>
        <taxon>Pseudonocardiaceae</taxon>
        <taxon>Prauserella</taxon>
    </lineage>
</organism>
<sequence>MRTITSGYAIGAGCFLLLAGFRLTEGRWVWAVVFALAAACQVYLGRRAGPATPARETPAPAERELRTWRTLAVSSCALTAGLLFLQPVLSPIAAGAGVYCLWRLGRRRPA</sequence>
<gene>
    <name evidence="2" type="ORF">JD82_04006</name>
</gene>
<feature type="transmembrane region" description="Helical" evidence="1">
    <location>
        <begin position="28"/>
        <end position="44"/>
    </location>
</feature>
<keyword evidence="1" id="KW-0472">Membrane</keyword>
<reference evidence="2 3" key="1">
    <citation type="submission" date="2019-07" db="EMBL/GenBank/DDBJ databases">
        <title>R&amp;d 2014.</title>
        <authorList>
            <person name="Klenk H.-P."/>
        </authorList>
    </citation>
    <scope>NUCLEOTIDE SEQUENCE [LARGE SCALE GENOMIC DNA]</scope>
    <source>
        <strain evidence="2 3">DSM 43194</strain>
    </source>
</reference>
<evidence type="ECO:0000313" key="2">
    <source>
        <dbReference type="EMBL" id="TWH22132.1"/>
    </source>
</evidence>
<keyword evidence="1" id="KW-0812">Transmembrane</keyword>